<protein>
    <submittedName>
        <fullName evidence="1">Uncharacterized protein</fullName>
    </submittedName>
</protein>
<evidence type="ECO:0000313" key="1">
    <source>
        <dbReference type="EMBL" id="EGH19371.1"/>
    </source>
</evidence>
<comment type="caution">
    <text evidence="1">The sequence shown here is derived from an EMBL/GenBank/DDBJ whole genome shotgun (WGS) entry which is preliminary data.</text>
</comment>
<sequence>IHNAAAEAAMLIARESANNQGVYSMPGCMRIAAMPV</sequence>
<dbReference type="AlphaFoldDB" id="F3CJC9"/>
<dbReference type="Proteomes" id="UP000005466">
    <property type="component" value="Unassembled WGS sequence"/>
</dbReference>
<feature type="non-terminal residue" evidence="1">
    <location>
        <position position="1"/>
    </location>
</feature>
<feature type="non-terminal residue" evidence="1">
    <location>
        <position position="36"/>
    </location>
</feature>
<proteinExistence type="predicted"/>
<reference evidence="1 2" key="1">
    <citation type="journal article" date="2011" name="PLoS Pathog.">
        <title>Dynamic evolution of pathogenicity revealed by sequencing and comparative genomics of 19 Pseudomonas syringae isolates.</title>
        <authorList>
            <person name="Baltrus D.A."/>
            <person name="Nishimura M.T."/>
            <person name="Romanchuk A."/>
            <person name="Chang J.H."/>
            <person name="Mukhtar M.S."/>
            <person name="Cherkis K."/>
            <person name="Roach J."/>
            <person name="Grant S.R."/>
            <person name="Jones C.D."/>
            <person name="Dangl J.L."/>
        </authorList>
    </citation>
    <scope>NUCLEOTIDE SEQUENCE [LARGE SCALE GENOMIC DNA]</scope>
    <source>
        <strain evidence="2">race 4</strain>
    </source>
</reference>
<organism evidence="1 2">
    <name type="scientific">Pseudomonas savastanoi pv. glycinea str. race 4</name>
    <dbReference type="NCBI Taxonomy" id="875330"/>
    <lineage>
        <taxon>Bacteria</taxon>
        <taxon>Pseudomonadati</taxon>
        <taxon>Pseudomonadota</taxon>
        <taxon>Gammaproteobacteria</taxon>
        <taxon>Pseudomonadales</taxon>
        <taxon>Pseudomonadaceae</taxon>
        <taxon>Pseudomonas</taxon>
    </lineage>
</organism>
<dbReference type="EMBL" id="ADWY01003974">
    <property type="protein sequence ID" value="EGH19371.1"/>
    <property type="molecule type" value="Genomic_DNA"/>
</dbReference>
<gene>
    <name evidence="1" type="ORF">Pgy4_41017</name>
</gene>
<accession>F3CJC9</accession>
<evidence type="ECO:0000313" key="2">
    <source>
        <dbReference type="Proteomes" id="UP000005466"/>
    </source>
</evidence>
<name>F3CJC9_PSESG</name>